<name>A0A120I0G7_9MICO</name>
<dbReference type="Proteomes" id="UP000058305">
    <property type="component" value="Chromosome"/>
</dbReference>
<dbReference type="AlphaFoldDB" id="A0A120I0G7"/>
<protein>
    <submittedName>
        <fullName evidence="2">Uncharacterized protein</fullName>
    </submittedName>
</protein>
<evidence type="ECO:0000313" key="2">
    <source>
        <dbReference type="EMBL" id="AMB58700.1"/>
    </source>
</evidence>
<dbReference type="RefSeq" id="WP_067227405.1">
    <property type="nucleotide sequence ID" value="NZ_CP014145.1"/>
</dbReference>
<dbReference type="EMBL" id="CP014145">
    <property type="protein sequence ID" value="AMB58700.1"/>
    <property type="molecule type" value="Genomic_DNA"/>
</dbReference>
<gene>
    <name evidence="2" type="ORF">AWU67_07305</name>
</gene>
<dbReference type="OrthoDB" id="4926814at2"/>
<organism evidence="2 3">
    <name type="scientific">Microterricola viridarii</name>
    <dbReference type="NCBI Taxonomy" id="412690"/>
    <lineage>
        <taxon>Bacteria</taxon>
        <taxon>Bacillati</taxon>
        <taxon>Actinomycetota</taxon>
        <taxon>Actinomycetes</taxon>
        <taxon>Micrococcales</taxon>
        <taxon>Microbacteriaceae</taxon>
        <taxon>Microterricola</taxon>
    </lineage>
</organism>
<keyword evidence="3" id="KW-1185">Reference proteome</keyword>
<dbReference type="KEGG" id="mvd:AWU67_07305"/>
<keyword evidence="1" id="KW-0812">Transmembrane</keyword>
<reference evidence="3" key="2">
    <citation type="submission" date="2016-01" db="EMBL/GenBank/DDBJ databases">
        <title>First complete genome sequence of a species in the genus Microterricola, an extremophilic cold active enzyme producing strain ERGS5:02 isolated from Sikkim Himalaya.</title>
        <authorList>
            <person name="Kumar R."/>
            <person name="Singh D."/>
            <person name="Swarnkar M.K."/>
        </authorList>
    </citation>
    <scope>NUCLEOTIDE SEQUENCE [LARGE SCALE GENOMIC DNA]</scope>
    <source>
        <strain evidence="3">ERGS5:02</strain>
    </source>
</reference>
<evidence type="ECO:0000313" key="3">
    <source>
        <dbReference type="Proteomes" id="UP000058305"/>
    </source>
</evidence>
<accession>A0A120I0G7</accession>
<proteinExistence type="predicted"/>
<feature type="transmembrane region" description="Helical" evidence="1">
    <location>
        <begin position="20"/>
        <end position="45"/>
    </location>
</feature>
<reference evidence="2 3" key="1">
    <citation type="journal article" date="2016" name="J. Biotechnol.">
        <title>First complete genome sequence of a species in the genus Microterricola, an extremophilic cold active enzyme producing bacterial strain ERGS5:02 isolated from Sikkim Himalaya.</title>
        <authorList>
            <person name="Himanshu"/>
            <person name="Swarnkar M.K."/>
            <person name="Singh D."/>
            <person name="Kumar R."/>
        </authorList>
    </citation>
    <scope>NUCLEOTIDE SEQUENCE [LARGE SCALE GENOMIC DNA]</scope>
    <source>
        <strain evidence="2 3">ERGS5:02</strain>
    </source>
</reference>
<feature type="transmembrane region" description="Helical" evidence="1">
    <location>
        <begin position="51"/>
        <end position="73"/>
    </location>
</feature>
<feature type="transmembrane region" description="Helical" evidence="1">
    <location>
        <begin position="93"/>
        <end position="113"/>
    </location>
</feature>
<evidence type="ECO:0000256" key="1">
    <source>
        <dbReference type="SAM" id="Phobius"/>
    </source>
</evidence>
<feature type="transmembrane region" description="Helical" evidence="1">
    <location>
        <begin position="187"/>
        <end position="212"/>
    </location>
</feature>
<sequence>MTATDDAQRRRADEALPSWLVAHPLLAGWLWLAAFGVLAIAAAALDWSAPVVLAVVALLVLPPVAAMIVVLQATPRRALETHGSVLGHFLTRYLVIIAGFLAWTASIVLGATISTTLSLLAEGRENEVLGTGFSLVLGIVLPAITVLWIVFLLRCAWFLMKVRGWRQFPASTTVPARLLLRQPRLRAVTIGLAHPGVLITAALASGVFLLAIEIDELTLLLA</sequence>
<keyword evidence="1" id="KW-0472">Membrane</keyword>
<keyword evidence="1" id="KW-1133">Transmembrane helix</keyword>
<feature type="transmembrane region" description="Helical" evidence="1">
    <location>
        <begin position="133"/>
        <end position="159"/>
    </location>
</feature>